<dbReference type="InterPro" id="IPR029063">
    <property type="entry name" value="SAM-dependent_MTases_sf"/>
</dbReference>
<reference evidence="3" key="1">
    <citation type="submission" date="2022-10" db="EMBL/GenBank/DDBJ databases">
        <title>Determination and structural analysis of whole genome sequence of Sarocladium strictum F4-1.</title>
        <authorList>
            <person name="Hu L."/>
            <person name="Jiang Y."/>
        </authorList>
    </citation>
    <scope>NUCLEOTIDE SEQUENCE</scope>
    <source>
        <strain evidence="3">F4-1</strain>
    </source>
</reference>
<dbReference type="AlphaFoldDB" id="A0AA39GMK1"/>
<feature type="compositionally biased region" description="Basic and acidic residues" evidence="2">
    <location>
        <begin position="1"/>
        <end position="15"/>
    </location>
</feature>
<protein>
    <submittedName>
        <fullName evidence="3">Uncharacterized protein</fullName>
    </submittedName>
</protein>
<dbReference type="EMBL" id="JAPDFR010000002">
    <property type="protein sequence ID" value="KAK0390145.1"/>
    <property type="molecule type" value="Genomic_DNA"/>
</dbReference>
<proteinExistence type="inferred from homology"/>
<accession>A0AA39GMK1</accession>
<evidence type="ECO:0000313" key="3">
    <source>
        <dbReference type="EMBL" id="KAK0390145.1"/>
    </source>
</evidence>
<dbReference type="PANTHER" id="PTHR43591">
    <property type="entry name" value="METHYLTRANSFERASE"/>
    <property type="match status" value="1"/>
</dbReference>
<dbReference type="CDD" id="cd02440">
    <property type="entry name" value="AdoMet_MTases"/>
    <property type="match status" value="1"/>
</dbReference>
<dbReference type="Proteomes" id="UP001175261">
    <property type="component" value="Unassembled WGS sequence"/>
</dbReference>
<organism evidence="3 4">
    <name type="scientific">Sarocladium strictum</name>
    <name type="common">Black bundle disease fungus</name>
    <name type="synonym">Acremonium strictum</name>
    <dbReference type="NCBI Taxonomy" id="5046"/>
    <lineage>
        <taxon>Eukaryota</taxon>
        <taxon>Fungi</taxon>
        <taxon>Dikarya</taxon>
        <taxon>Ascomycota</taxon>
        <taxon>Pezizomycotina</taxon>
        <taxon>Sordariomycetes</taxon>
        <taxon>Hypocreomycetidae</taxon>
        <taxon>Hypocreales</taxon>
        <taxon>Sarocladiaceae</taxon>
        <taxon>Sarocladium</taxon>
    </lineage>
</organism>
<feature type="region of interest" description="Disordered" evidence="2">
    <location>
        <begin position="1"/>
        <end position="22"/>
    </location>
</feature>
<evidence type="ECO:0000256" key="2">
    <source>
        <dbReference type="SAM" id="MobiDB-lite"/>
    </source>
</evidence>
<evidence type="ECO:0000313" key="4">
    <source>
        <dbReference type="Proteomes" id="UP001175261"/>
    </source>
</evidence>
<dbReference type="SUPFAM" id="SSF53335">
    <property type="entry name" value="S-adenosyl-L-methionine-dependent methyltransferases"/>
    <property type="match status" value="1"/>
</dbReference>
<name>A0AA39GMK1_SARSR</name>
<comment type="caution">
    <text evidence="3">The sequence shown here is derived from an EMBL/GenBank/DDBJ whole genome shotgun (WGS) entry which is preliminary data.</text>
</comment>
<dbReference type="Gene3D" id="3.40.50.150">
    <property type="entry name" value="Vaccinia Virus protein VP39"/>
    <property type="match status" value="1"/>
</dbReference>
<dbReference type="Pfam" id="PF13489">
    <property type="entry name" value="Methyltransf_23"/>
    <property type="match status" value="1"/>
</dbReference>
<comment type="similarity">
    <text evidence="1">Belongs to the methyltransferase superfamily. LaeA methyltransferase family.</text>
</comment>
<sequence length="325" mass="37061">MAENHTIEIDPHDADSSLGDDVSAATTSLKSSVLEYRYRHGRRYHSDRSGGDYSFPNDEQEQERLDMLHNMFVHLMGDKLFLAPFDPQNKRILDIGTGTGAWAIDFGDEYPDAEHIDGLDLSPIQPQFVPPNVQFFVDDVELDWANPQPYDYIHCRYMAGSIKDWPRLLLQMYDNLKPGGWVEFQESANTLFSQDDTLKPENPMTRMMDGLKEACDKIGRTMDPAPNMQKWTVDAGFERVRVETFKLPIGSWPKDPRLKQCGAIMRQNFIEGVDAFTTVLFRDVLQWSEEEVQVFNAEVRAAAKDPHVHALFDVLVVMGQKPSTG</sequence>
<keyword evidence="4" id="KW-1185">Reference proteome</keyword>
<gene>
    <name evidence="3" type="ORF">NLU13_3718</name>
</gene>
<dbReference type="GO" id="GO:0008168">
    <property type="term" value="F:methyltransferase activity"/>
    <property type="evidence" value="ECO:0007669"/>
    <property type="project" value="TreeGrafter"/>
</dbReference>
<dbReference type="PANTHER" id="PTHR43591:SF10">
    <property type="entry name" value="ABC TRANSMEMBRANE TYPE-1 DOMAIN-CONTAINING PROTEIN-RELATED"/>
    <property type="match status" value="1"/>
</dbReference>
<evidence type="ECO:0000256" key="1">
    <source>
        <dbReference type="ARBA" id="ARBA00038158"/>
    </source>
</evidence>